<keyword evidence="3" id="KW-1185">Reference proteome</keyword>
<evidence type="ECO:0000256" key="1">
    <source>
        <dbReference type="SAM" id="Phobius"/>
    </source>
</evidence>
<comment type="caution">
    <text evidence="2">The sequence shown here is derived from an EMBL/GenBank/DDBJ whole genome shotgun (WGS) entry which is preliminary data.</text>
</comment>
<reference evidence="2 3" key="1">
    <citation type="submission" date="2015-03" db="EMBL/GenBank/DDBJ databases">
        <title>Genome sequence of Variovorax paradoxus TBEA6.</title>
        <authorList>
            <person name="Poehlein A."/>
            <person name="Schuldes J."/>
            <person name="Wuebbeler J.H."/>
            <person name="Hiessl S."/>
            <person name="Steinbuechel A."/>
            <person name="Daniel R."/>
        </authorList>
    </citation>
    <scope>NUCLEOTIDE SEQUENCE [LARGE SCALE GENOMIC DNA]</scope>
    <source>
        <strain evidence="2 3">TBEA6</strain>
    </source>
</reference>
<dbReference type="AlphaFoldDB" id="A0A0H2LP60"/>
<gene>
    <name evidence="2" type="ORF">VPARA_67750</name>
</gene>
<evidence type="ECO:0000313" key="3">
    <source>
        <dbReference type="Proteomes" id="UP000035170"/>
    </source>
</evidence>
<sequence>MSFQTPSRSSFFTPSKSMRWPPVTFTVGILYLSAASAMRRSSSGVVWPPHIRGMTE</sequence>
<evidence type="ECO:0000313" key="2">
    <source>
        <dbReference type="EMBL" id="KLN52113.1"/>
    </source>
</evidence>
<name>A0A0H2LP60_VARPD</name>
<keyword evidence="1" id="KW-1133">Transmembrane helix</keyword>
<keyword evidence="1" id="KW-0812">Transmembrane</keyword>
<keyword evidence="1" id="KW-0472">Membrane</keyword>
<protein>
    <submittedName>
        <fullName evidence="2">Uncharacterized protein</fullName>
    </submittedName>
</protein>
<dbReference type="EMBL" id="JZWI01000069">
    <property type="protein sequence ID" value="KLN52113.1"/>
    <property type="molecule type" value="Genomic_DNA"/>
</dbReference>
<feature type="transmembrane region" description="Helical" evidence="1">
    <location>
        <begin position="20"/>
        <end position="38"/>
    </location>
</feature>
<proteinExistence type="predicted"/>
<accession>A0A0H2LP60</accession>
<organism evidence="2 3">
    <name type="scientific">Variovorax paradoxus</name>
    <dbReference type="NCBI Taxonomy" id="34073"/>
    <lineage>
        <taxon>Bacteria</taxon>
        <taxon>Pseudomonadati</taxon>
        <taxon>Pseudomonadota</taxon>
        <taxon>Betaproteobacteria</taxon>
        <taxon>Burkholderiales</taxon>
        <taxon>Comamonadaceae</taxon>
        <taxon>Variovorax</taxon>
    </lineage>
</organism>
<dbReference type="Proteomes" id="UP000035170">
    <property type="component" value="Unassembled WGS sequence"/>
</dbReference>